<proteinExistence type="predicted"/>
<accession>A0A7X9QF39</accession>
<dbReference type="Gene3D" id="3.40.50.1110">
    <property type="entry name" value="SGNH hydrolase"/>
    <property type="match status" value="1"/>
</dbReference>
<dbReference type="InterPro" id="IPR051532">
    <property type="entry name" value="Ester_Hydrolysis_Enzymes"/>
</dbReference>
<organism evidence="3 4">
    <name type="scientific">Streptococcus ratti</name>
    <dbReference type="NCBI Taxonomy" id="1341"/>
    <lineage>
        <taxon>Bacteria</taxon>
        <taxon>Bacillati</taxon>
        <taxon>Bacillota</taxon>
        <taxon>Bacilli</taxon>
        <taxon>Lactobacillales</taxon>
        <taxon>Streptococcaceae</taxon>
        <taxon>Streptococcus</taxon>
    </lineage>
</organism>
<evidence type="ECO:0000259" key="2">
    <source>
        <dbReference type="Pfam" id="PF13472"/>
    </source>
</evidence>
<comment type="caution">
    <text evidence="3">The sequence shown here is derived from an EMBL/GenBank/DDBJ whole genome shotgun (WGS) entry which is preliminary data.</text>
</comment>
<protein>
    <submittedName>
        <fullName evidence="3">Lipase</fullName>
    </submittedName>
</protein>
<dbReference type="CDD" id="cd01841">
    <property type="entry name" value="NnaC_like"/>
    <property type="match status" value="1"/>
</dbReference>
<evidence type="ECO:0000313" key="3">
    <source>
        <dbReference type="EMBL" id="NMD48086.1"/>
    </source>
</evidence>
<dbReference type="Pfam" id="PF13472">
    <property type="entry name" value="Lipase_GDSL_2"/>
    <property type="match status" value="1"/>
</dbReference>
<feature type="compositionally biased region" description="Basic and acidic residues" evidence="1">
    <location>
        <begin position="11"/>
        <end position="21"/>
    </location>
</feature>
<dbReference type="GO" id="GO:0004622">
    <property type="term" value="F:phosphatidylcholine lysophospholipase activity"/>
    <property type="evidence" value="ECO:0007669"/>
    <property type="project" value="TreeGrafter"/>
</dbReference>
<dbReference type="Proteomes" id="UP000532121">
    <property type="component" value="Unassembled WGS sequence"/>
</dbReference>
<gene>
    <name evidence="3" type="ORF">HHO37_00015</name>
</gene>
<dbReference type="EMBL" id="JABASA010000001">
    <property type="protein sequence ID" value="NMD48086.1"/>
    <property type="molecule type" value="Genomic_DNA"/>
</dbReference>
<reference evidence="3 4" key="1">
    <citation type="submission" date="2020-04" db="EMBL/GenBank/DDBJ databases">
        <title>MicrobeNet Type strains.</title>
        <authorList>
            <person name="Nicholson A.C."/>
        </authorList>
    </citation>
    <scope>NUCLEOTIDE SEQUENCE [LARGE SCALE GENOMIC DNA]</scope>
    <source>
        <strain evidence="3 4">DSM 22768</strain>
    </source>
</reference>
<feature type="domain" description="SGNH hydrolase-type esterase" evidence="2">
    <location>
        <begin position="47"/>
        <end position="205"/>
    </location>
</feature>
<dbReference type="InterPro" id="IPR013830">
    <property type="entry name" value="SGNH_hydro"/>
</dbReference>
<dbReference type="PANTHER" id="PTHR30383:SF5">
    <property type="entry name" value="SGNH HYDROLASE-TYPE ESTERASE DOMAIN-CONTAINING PROTEIN"/>
    <property type="match status" value="1"/>
</dbReference>
<sequence>MLDGLETSAQRSKEKGSAKLDSYQMERLRSFQKSNPQESAEGIVFTGDSITEFFPLKKYLGREKPLINRGIAGTDSVWLLEHLQEQVLDLNPAKVFLMIGINDIGRGYALSAIASRIADMIAQIRSHNIFTKIYLLSVLPVNEREQYAAKVKIRNNAAVQQLNQDLQVLAGAEYIDLYPLLLDDSGNLAEHNTIDGLHLSQDGYAKIAAALRREL</sequence>
<feature type="region of interest" description="Disordered" evidence="1">
    <location>
        <begin position="1"/>
        <end position="21"/>
    </location>
</feature>
<dbReference type="RefSeq" id="WP_425505391.1">
    <property type="nucleotide sequence ID" value="NZ_JABASA010000001.1"/>
</dbReference>
<evidence type="ECO:0000256" key="1">
    <source>
        <dbReference type="SAM" id="MobiDB-lite"/>
    </source>
</evidence>
<dbReference type="AlphaFoldDB" id="A0A7X9QF39"/>
<name>A0A7X9QF39_STRRT</name>
<evidence type="ECO:0000313" key="4">
    <source>
        <dbReference type="Proteomes" id="UP000532121"/>
    </source>
</evidence>
<dbReference type="PANTHER" id="PTHR30383">
    <property type="entry name" value="THIOESTERASE 1/PROTEASE 1/LYSOPHOSPHOLIPASE L1"/>
    <property type="match status" value="1"/>
</dbReference>
<dbReference type="InterPro" id="IPR036514">
    <property type="entry name" value="SGNH_hydro_sf"/>
</dbReference>
<dbReference type="SUPFAM" id="SSF52266">
    <property type="entry name" value="SGNH hydrolase"/>
    <property type="match status" value="1"/>
</dbReference>